<dbReference type="PANTHER" id="PTHR11469:SF1">
    <property type="entry name" value="GLUCOSE-6-PHOSPHATE ISOMERASE"/>
    <property type="match status" value="1"/>
</dbReference>
<dbReference type="SUPFAM" id="SSF53697">
    <property type="entry name" value="SIS domain"/>
    <property type="match status" value="1"/>
</dbReference>
<dbReference type="InterPro" id="IPR001672">
    <property type="entry name" value="G6P_Isomerase"/>
</dbReference>
<dbReference type="Proteomes" id="UP000229901">
    <property type="component" value="Unassembled WGS sequence"/>
</dbReference>
<dbReference type="EMBL" id="PFAP01000040">
    <property type="protein sequence ID" value="PIR93731.1"/>
    <property type="molecule type" value="Genomic_DNA"/>
</dbReference>
<keyword evidence="1 4" id="KW-0312">Gluconeogenesis</keyword>
<dbReference type="Pfam" id="PF00342">
    <property type="entry name" value="PGI"/>
    <property type="match status" value="1"/>
</dbReference>
<name>A0A2H0V3Q9_9BACT</name>
<comment type="similarity">
    <text evidence="4">Belongs to the GPI family.</text>
</comment>
<dbReference type="InterPro" id="IPR018189">
    <property type="entry name" value="Phosphoglucose_isomerase_CS"/>
</dbReference>
<protein>
    <recommendedName>
        <fullName evidence="4">Glucose-6-phosphate isomerase</fullName>
        <ecNumber evidence="4">5.3.1.9</ecNumber>
    </recommendedName>
</protein>
<dbReference type="UniPathway" id="UPA00109">
    <property type="reaction ID" value="UER00181"/>
</dbReference>
<comment type="catalytic activity">
    <reaction evidence="4">
        <text>alpha-D-glucose 6-phosphate = beta-D-fructose 6-phosphate</text>
        <dbReference type="Rhea" id="RHEA:11816"/>
        <dbReference type="ChEBI" id="CHEBI:57634"/>
        <dbReference type="ChEBI" id="CHEBI:58225"/>
        <dbReference type="EC" id="5.3.1.9"/>
    </reaction>
</comment>
<comment type="caution">
    <text evidence="5">The sequence shown here is derived from an EMBL/GenBank/DDBJ whole genome shotgun (WGS) entry which is preliminary data.</text>
</comment>
<proteinExistence type="inferred from homology"/>
<dbReference type="Gene3D" id="3.40.50.10490">
    <property type="entry name" value="Glucose-6-phosphate isomerase like protein, domain 1"/>
    <property type="match status" value="2"/>
</dbReference>
<comment type="pathway">
    <text evidence="4">Carbohydrate degradation; glycolysis; D-glyceraldehyde 3-phosphate and glycerone phosphate from D-glucose: step 2/4.</text>
</comment>
<accession>A0A2H0V3Q9</accession>
<dbReference type="GO" id="GO:0005829">
    <property type="term" value="C:cytosol"/>
    <property type="evidence" value="ECO:0007669"/>
    <property type="project" value="TreeGrafter"/>
</dbReference>
<dbReference type="GO" id="GO:0097367">
    <property type="term" value="F:carbohydrate derivative binding"/>
    <property type="evidence" value="ECO:0007669"/>
    <property type="project" value="InterPro"/>
</dbReference>
<dbReference type="PROSITE" id="PS00765">
    <property type="entry name" value="P_GLUCOSE_ISOMERASE_1"/>
    <property type="match status" value="1"/>
</dbReference>
<dbReference type="GO" id="GO:0006094">
    <property type="term" value="P:gluconeogenesis"/>
    <property type="evidence" value="ECO:0007669"/>
    <property type="project" value="UniProtKB-KW"/>
</dbReference>
<dbReference type="GO" id="GO:0006096">
    <property type="term" value="P:glycolytic process"/>
    <property type="evidence" value="ECO:0007669"/>
    <property type="project" value="UniProtKB-UniPathway"/>
</dbReference>
<reference evidence="6" key="1">
    <citation type="submission" date="2017-09" db="EMBL/GenBank/DDBJ databases">
        <title>Depth-based differentiation of microbial function through sediment-hosted aquifers and enrichment of novel symbionts in the deep terrestrial subsurface.</title>
        <authorList>
            <person name="Probst A.J."/>
            <person name="Ladd B."/>
            <person name="Jarett J.K."/>
            <person name="Geller-Mcgrath D.E."/>
            <person name="Sieber C.M.K."/>
            <person name="Emerson J.B."/>
            <person name="Anantharaman K."/>
            <person name="Thomas B.C."/>
            <person name="Malmstrom R."/>
            <person name="Stieglmeier M."/>
            <person name="Klingl A."/>
            <person name="Woyke T."/>
            <person name="Ryan C.M."/>
            <person name="Banfield J.F."/>
        </authorList>
    </citation>
    <scope>NUCLEOTIDE SEQUENCE [LARGE SCALE GENOMIC DNA]</scope>
</reference>
<evidence type="ECO:0000256" key="1">
    <source>
        <dbReference type="ARBA" id="ARBA00022432"/>
    </source>
</evidence>
<dbReference type="EC" id="5.3.1.9" evidence="4"/>
<keyword evidence="2 4" id="KW-0324">Glycolysis</keyword>
<organism evidence="5 6">
    <name type="scientific">Candidatus Falkowbacteria bacterium CG10_big_fil_rev_8_21_14_0_10_39_11</name>
    <dbReference type="NCBI Taxonomy" id="1974565"/>
    <lineage>
        <taxon>Bacteria</taxon>
        <taxon>Candidatus Falkowiibacteriota</taxon>
    </lineage>
</organism>
<evidence type="ECO:0000256" key="3">
    <source>
        <dbReference type="ARBA" id="ARBA00023235"/>
    </source>
</evidence>
<sequence>MKYFSFDYDDAQISESKLEKSAKKLETYIKKCHELSTQDSYTEPEQSLHLPSDENLIANVEGLVGEYNLDQLKYIVLVGIGGSNLGTMAVYESLVGQLDYLTAARKPKMIFLDTVSSQKMYQTAELLNSLQSSDEFIIVSISKSGKTTETIANFALLISLVEEKFADINDRCIVISGENSAFWQKAEKLRMAKISIPESVGGRFSVFSAVGLVPLALAGLNVRALLRGAASAIDSGTKFDFVHNHSLKSAVITFIHSQKLPIHNTFLFNPRLDSCGHWYRQLMGESLGKKLNLKGKTVHSGITPIVSIGSTDLHSMAQLFYGGPKDKFTNVVYCLHEDSPIVPNSDLTELVPNIQNNKLVDIMHAVIGGVKEAYRQNKLPFVSIALPAIDEEQIGYYLQFRMLEMMYLAQLMGVNAFDQPSVEDYKKETAKLLAKI</sequence>
<keyword evidence="3 4" id="KW-0413">Isomerase</keyword>
<dbReference type="PRINTS" id="PR00662">
    <property type="entry name" value="G6PISOMERASE"/>
</dbReference>
<evidence type="ECO:0000256" key="2">
    <source>
        <dbReference type="ARBA" id="ARBA00023152"/>
    </source>
</evidence>
<evidence type="ECO:0000313" key="5">
    <source>
        <dbReference type="EMBL" id="PIR93731.1"/>
    </source>
</evidence>
<gene>
    <name evidence="5" type="ORF">COT97_05020</name>
</gene>
<evidence type="ECO:0000313" key="6">
    <source>
        <dbReference type="Proteomes" id="UP000229901"/>
    </source>
</evidence>
<dbReference type="AlphaFoldDB" id="A0A2H0V3Q9"/>
<dbReference type="InterPro" id="IPR046348">
    <property type="entry name" value="SIS_dom_sf"/>
</dbReference>
<dbReference type="PROSITE" id="PS51463">
    <property type="entry name" value="P_GLUCOSE_ISOMERASE_3"/>
    <property type="match status" value="1"/>
</dbReference>
<evidence type="ECO:0000256" key="4">
    <source>
        <dbReference type="RuleBase" id="RU000612"/>
    </source>
</evidence>
<dbReference type="PANTHER" id="PTHR11469">
    <property type="entry name" value="GLUCOSE-6-PHOSPHATE ISOMERASE"/>
    <property type="match status" value="1"/>
</dbReference>
<dbReference type="GO" id="GO:0051156">
    <property type="term" value="P:glucose 6-phosphate metabolic process"/>
    <property type="evidence" value="ECO:0007669"/>
    <property type="project" value="TreeGrafter"/>
</dbReference>
<dbReference type="GO" id="GO:0004347">
    <property type="term" value="F:glucose-6-phosphate isomerase activity"/>
    <property type="evidence" value="ECO:0007669"/>
    <property type="project" value="UniProtKB-EC"/>
</dbReference>
<dbReference type="GO" id="GO:0048029">
    <property type="term" value="F:monosaccharide binding"/>
    <property type="evidence" value="ECO:0007669"/>
    <property type="project" value="TreeGrafter"/>
</dbReference>